<proteinExistence type="predicted"/>
<dbReference type="EMBL" id="JAPMOS010000066">
    <property type="protein sequence ID" value="KAJ4456563.1"/>
    <property type="molecule type" value="Genomic_DNA"/>
</dbReference>
<evidence type="ECO:0000256" key="1">
    <source>
        <dbReference type="SAM" id="MobiDB-lite"/>
    </source>
</evidence>
<gene>
    <name evidence="2" type="ORF">PAPYR_8126</name>
</gene>
<name>A0ABQ8UCQ2_9EUKA</name>
<feature type="compositionally biased region" description="Basic and acidic residues" evidence="1">
    <location>
        <begin position="61"/>
        <end position="70"/>
    </location>
</feature>
<feature type="region of interest" description="Disordered" evidence="1">
    <location>
        <begin position="45"/>
        <end position="70"/>
    </location>
</feature>
<accession>A0ABQ8UCQ2</accession>
<evidence type="ECO:0000313" key="3">
    <source>
        <dbReference type="Proteomes" id="UP001141327"/>
    </source>
</evidence>
<evidence type="ECO:0000313" key="2">
    <source>
        <dbReference type="EMBL" id="KAJ4456563.1"/>
    </source>
</evidence>
<organism evidence="2 3">
    <name type="scientific">Paratrimastix pyriformis</name>
    <dbReference type="NCBI Taxonomy" id="342808"/>
    <lineage>
        <taxon>Eukaryota</taxon>
        <taxon>Metamonada</taxon>
        <taxon>Preaxostyla</taxon>
        <taxon>Paratrimastigidae</taxon>
        <taxon>Paratrimastix</taxon>
    </lineage>
</organism>
<sequence length="70" mass="8156">MIFRLKIGISIASSHVLKGQLRSIILTSSFQKFVTKRARWPNSVYQRQGSGKRLPPFSSRKMNEHLHQFQ</sequence>
<reference evidence="2" key="1">
    <citation type="journal article" date="2022" name="bioRxiv">
        <title>Genomics of Preaxostyla Flagellates Illuminates Evolutionary Transitions and the Path Towards Mitochondrial Loss.</title>
        <authorList>
            <person name="Novak L.V.F."/>
            <person name="Treitli S.C."/>
            <person name="Pyrih J."/>
            <person name="Halakuc P."/>
            <person name="Pipaliya S.V."/>
            <person name="Vacek V."/>
            <person name="Brzon O."/>
            <person name="Soukal P."/>
            <person name="Eme L."/>
            <person name="Dacks J.B."/>
            <person name="Karnkowska A."/>
            <person name="Elias M."/>
            <person name="Hampl V."/>
        </authorList>
    </citation>
    <scope>NUCLEOTIDE SEQUENCE</scope>
    <source>
        <strain evidence="2">RCP-MX</strain>
    </source>
</reference>
<dbReference type="Proteomes" id="UP001141327">
    <property type="component" value="Unassembled WGS sequence"/>
</dbReference>
<protein>
    <submittedName>
        <fullName evidence="2">Uncharacterized protein</fullName>
    </submittedName>
</protein>
<keyword evidence="3" id="KW-1185">Reference proteome</keyword>
<comment type="caution">
    <text evidence="2">The sequence shown here is derived from an EMBL/GenBank/DDBJ whole genome shotgun (WGS) entry which is preliminary data.</text>
</comment>